<dbReference type="PANTHER" id="PTHR24186">
    <property type="entry name" value="PROTEIN PHOSPHATASE 1 REGULATORY SUBUNIT"/>
    <property type="match status" value="1"/>
</dbReference>
<dbReference type="OrthoDB" id="10040922at2759"/>
<evidence type="ECO:0000256" key="1">
    <source>
        <dbReference type="ARBA" id="ARBA00004141"/>
    </source>
</evidence>
<keyword evidence="4" id="KW-1133">Transmembrane helix</keyword>
<dbReference type="InterPro" id="IPR036770">
    <property type="entry name" value="Ankyrin_rpt-contain_sf"/>
</dbReference>
<reference evidence="8" key="1">
    <citation type="submission" date="2025-08" db="UniProtKB">
        <authorList>
            <consortium name="RefSeq"/>
        </authorList>
    </citation>
    <scope>IDENTIFICATION</scope>
</reference>
<evidence type="ECO:0000313" key="8">
    <source>
        <dbReference type="RefSeq" id="XP_010242942.1"/>
    </source>
</evidence>
<dbReference type="InterPro" id="IPR002110">
    <property type="entry name" value="Ankyrin_rpt"/>
</dbReference>
<dbReference type="PROSITE" id="PS50297">
    <property type="entry name" value="ANK_REP_REGION"/>
    <property type="match status" value="6"/>
</dbReference>
<dbReference type="FunCoup" id="A0A1U7Z628">
    <property type="interactions" value="2"/>
</dbReference>
<evidence type="ECO:0000256" key="6">
    <source>
        <dbReference type="ARBA" id="ARBA00023136"/>
    </source>
</evidence>
<dbReference type="PROSITE" id="PS50088">
    <property type="entry name" value="ANK_REPEAT"/>
    <property type="match status" value="7"/>
</dbReference>
<dbReference type="GO" id="GO:0016020">
    <property type="term" value="C:membrane"/>
    <property type="evidence" value="ECO:0000318"/>
    <property type="project" value="GO_Central"/>
</dbReference>
<keyword evidence="2" id="KW-0812">Transmembrane</keyword>
<dbReference type="PANTHER" id="PTHR24186:SF46">
    <property type="entry name" value="PROTEIN ACCELERATED CELL DEATH 6-LIKE"/>
    <property type="match status" value="1"/>
</dbReference>
<dbReference type="RefSeq" id="XP_010242942.1">
    <property type="nucleotide sequence ID" value="XM_010244640.2"/>
</dbReference>
<evidence type="ECO:0000313" key="7">
    <source>
        <dbReference type="Proteomes" id="UP000189703"/>
    </source>
</evidence>
<organism evidence="7 8">
    <name type="scientific">Nelumbo nucifera</name>
    <name type="common">Sacred lotus</name>
    <dbReference type="NCBI Taxonomy" id="4432"/>
    <lineage>
        <taxon>Eukaryota</taxon>
        <taxon>Viridiplantae</taxon>
        <taxon>Streptophyta</taxon>
        <taxon>Embryophyta</taxon>
        <taxon>Tracheophyta</taxon>
        <taxon>Spermatophyta</taxon>
        <taxon>Magnoliopsida</taxon>
        <taxon>Proteales</taxon>
        <taxon>Nelumbonaceae</taxon>
        <taxon>Nelumbo</taxon>
    </lineage>
</organism>
<dbReference type="SMART" id="SM00248">
    <property type="entry name" value="ANK"/>
    <property type="match status" value="9"/>
</dbReference>
<dbReference type="STRING" id="4432.A0A1U7Z628"/>
<dbReference type="Pfam" id="PF13962">
    <property type="entry name" value="PGG"/>
    <property type="match status" value="1"/>
</dbReference>
<name>A0A1U7Z628_NELNU</name>
<evidence type="ECO:0000256" key="2">
    <source>
        <dbReference type="ARBA" id="ARBA00022692"/>
    </source>
</evidence>
<dbReference type="InterPro" id="IPR026961">
    <property type="entry name" value="PGG_dom"/>
</dbReference>
<dbReference type="KEGG" id="nnu:104587158"/>
<keyword evidence="7" id="KW-1185">Reference proteome</keyword>
<dbReference type="Proteomes" id="UP000189703">
    <property type="component" value="Unplaced"/>
</dbReference>
<dbReference type="OMA" id="HSYKESA"/>
<evidence type="ECO:0000256" key="3">
    <source>
        <dbReference type="ARBA" id="ARBA00022737"/>
    </source>
</evidence>
<dbReference type="Pfam" id="PF00023">
    <property type="entry name" value="Ank"/>
    <property type="match status" value="2"/>
</dbReference>
<dbReference type="Pfam" id="PF12796">
    <property type="entry name" value="Ank_2"/>
    <property type="match status" value="3"/>
</dbReference>
<sequence>MDPKLYEAVTTGKVHILRQLAEEKPGILLQLSRPKRNTVLHIAASFDSNALVELIYRYCPDAIEKKNFRGDTALHIAARTGNISMVTFLIDWATHFICSFSTDTMNNAEDEGDANVLLRVPNIEGNTPLHEAVRGRHRAVAEVLMKHDPRSAFTVNRSGESPLYLAADRGLLDFVQQMLQFPLQDTSQDIYGGPNGQTPLHAAIARRHTAVVNVLASGRKELINTKDDDGRTPLHYAATFGFADGALCLLREDTSAAYQKDNDGRFPIHMAASKGHTNIIRVLLGHCLESRELLNRNGQNALHVAAKSGKDQLVTYILRTPALEMLINETDNEGNTPLHLATMHSHPKIVNILAHDARVDMIVMNNEGSTALDIAEKDILIPTSFRKLLTLTALRTAGAPRGRRRSIVEGQRQEETQDGKNKMDYYKDRINTLVLVATLVATITFAAGVTMPGGYRNDEPNQGMAVLHEKPTFHVFVISNTLAMYVSMILVVTLIWAQLGDYDLLVFALKLSLPLLGMALTMMAIAFAAGVYLVVHKPIWLGCIVVATGSISLLCILVLFLPLHVQLWSKYRGLRYISSCVFRLLIFAIGHKLYELGE</sequence>
<protein>
    <submittedName>
        <fullName evidence="8">Protein ACCELERATED CELL DEATH 6</fullName>
    </submittedName>
</protein>
<dbReference type="GeneID" id="104587158"/>
<gene>
    <name evidence="8" type="primary">LOC104587158</name>
</gene>
<dbReference type="AlphaFoldDB" id="A0A1U7Z628"/>
<evidence type="ECO:0000256" key="5">
    <source>
        <dbReference type="ARBA" id="ARBA00023043"/>
    </source>
</evidence>
<comment type="subcellular location">
    <subcellularLocation>
        <location evidence="1">Membrane</location>
        <topology evidence="1">Multi-pass membrane protein</topology>
    </subcellularLocation>
</comment>
<keyword evidence="6" id="KW-0472">Membrane</keyword>
<keyword evidence="5" id="KW-0040">ANK repeat</keyword>
<dbReference type="eggNOG" id="KOG0504">
    <property type="taxonomic scope" value="Eukaryota"/>
</dbReference>
<dbReference type="Gene3D" id="1.25.40.20">
    <property type="entry name" value="Ankyrin repeat-containing domain"/>
    <property type="match status" value="3"/>
</dbReference>
<evidence type="ECO:0000256" key="4">
    <source>
        <dbReference type="ARBA" id="ARBA00022989"/>
    </source>
</evidence>
<keyword evidence="3" id="KW-0677">Repeat</keyword>
<dbReference type="SUPFAM" id="SSF48403">
    <property type="entry name" value="Ankyrin repeat"/>
    <property type="match status" value="1"/>
</dbReference>
<accession>A0A1U7Z628</accession>
<proteinExistence type="predicted"/>